<keyword evidence="13 15" id="KW-0030">Aminoacyl-tRNA synthetase</keyword>
<dbReference type="InterPro" id="IPR005147">
    <property type="entry name" value="tRNA_synthase_B5-dom"/>
</dbReference>
<dbReference type="PROSITE" id="PS51483">
    <property type="entry name" value="B5"/>
    <property type="match status" value="1"/>
</dbReference>
<comment type="subcellular location">
    <subcellularLocation>
        <location evidence="1 15">Cytoplasm</location>
    </subcellularLocation>
</comment>
<keyword evidence="8 15" id="KW-0547">Nucleotide-binding</keyword>
<dbReference type="Pfam" id="PF03483">
    <property type="entry name" value="B3_4"/>
    <property type="match status" value="1"/>
</dbReference>
<dbReference type="InterPro" id="IPR045864">
    <property type="entry name" value="aa-tRNA-synth_II/BPL/LPL"/>
</dbReference>
<organism evidence="20 21">
    <name type="scientific">Limibacillus halophilus</name>
    <dbReference type="NCBI Taxonomy" id="1579333"/>
    <lineage>
        <taxon>Bacteria</taxon>
        <taxon>Pseudomonadati</taxon>
        <taxon>Pseudomonadota</taxon>
        <taxon>Alphaproteobacteria</taxon>
        <taxon>Rhodospirillales</taxon>
        <taxon>Rhodovibrionaceae</taxon>
        <taxon>Limibacillus</taxon>
    </lineage>
</organism>
<dbReference type="Pfam" id="PF03147">
    <property type="entry name" value="FDX-ACB"/>
    <property type="match status" value="1"/>
</dbReference>
<dbReference type="GO" id="GO:0006432">
    <property type="term" value="P:phenylalanyl-tRNA aminoacylation"/>
    <property type="evidence" value="ECO:0007669"/>
    <property type="project" value="UniProtKB-UniRule"/>
</dbReference>
<dbReference type="GO" id="GO:0005524">
    <property type="term" value="F:ATP binding"/>
    <property type="evidence" value="ECO:0007669"/>
    <property type="project" value="UniProtKB-UniRule"/>
</dbReference>
<keyword evidence="6 15" id="KW-0436">Ligase</keyword>
<evidence type="ECO:0000313" key="21">
    <source>
        <dbReference type="Proteomes" id="UP000581135"/>
    </source>
</evidence>
<dbReference type="Pfam" id="PF03484">
    <property type="entry name" value="B5"/>
    <property type="match status" value="1"/>
</dbReference>
<dbReference type="Proteomes" id="UP000581135">
    <property type="component" value="Unassembled WGS sequence"/>
</dbReference>
<gene>
    <name evidence="15" type="primary">pheT</name>
    <name evidence="20" type="ORF">FHR98_000045</name>
</gene>
<dbReference type="Gene3D" id="3.30.70.380">
    <property type="entry name" value="Ferrodoxin-fold anticodon-binding domain"/>
    <property type="match status" value="1"/>
</dbReference>
<dbReference type="InterPro" id="IPR036690">
    <property type="entry name" value="Fdx_antiC-bd_sf"/>
</dbReference>
<evidence type="ECO:0000256" key="5">
    <source>
        <dbReference type="ARBA" id="ARBA00022555"/>
    </source>
</evidence>
<proteinExistence type="inferred from homology"/>
<protein>
    <recommendedName>
        <fullName evidence="15">Phenylalanine--tRNA ligase beta subunit</fullName>
        <ecNumber evidence="15">6.1.1.20</ecNumber>
    </recommendedName>
    <alternativeName>
        <fullName evidence="15">Phenylalanyl-tRNA synthetase beta subunit</fullName>
        <shortName evidence="15">PheRS</shortName>
    </alternativeName>
</protein>
<keyword evidence="11 16" id="KW-0694">RNA-binding</keyword>
<comment type="cofactor">
    <cofactor evidence="15">
        <name>Mg(2+)</name>
        <dbReference type="ChEBI" id="CHEBI:18420"/>
    </cofactor>
    <text evidence="15">Binds 2 magnesium ions per tetramer.</text>
</comment>
<dbReference type="PROSITE" id="PS51447">
    <property type="entry name" value="FDX_ACB"/>
    <property type="match status" value="1"/>
</dbReference>
<comment type="caution">
    <text evidence="15">Lacks conserved residue(s) required for the propagation of feature annotation.</text>
</comment>
<dbReference type="Pfam" id="PF01588">
    <property type="entry name" value="tRNA_bind"/>
    <property type="match status" value="1"/>
</dbReference>
<dbReference type="SUPFAM" id="SSF46955">
    <property type="entry name" value="Putative DNA-binding domain"/>
    <property type="match status" value="1"/>
</dbReference>
<dbReference type="PANTHER" id="PTHR10947">
    <property type="entry name" value="PHENYLALANYL-TRNA SYNTHETASE BETA CHAIN AND LEUCINE-RICH REPEAT-CONTAINING PROTEIN 47"/>
    <property type="match status" value="1"/>
</dbReference>
<comment type="caution">
    <text evidence="20">The sequence shown here is derived from an EMBL/GenBank/DDBJ whole genome shotgun (WGS) entry which is preliminary data.</text>
</comment>
<dbReference type="AlphaFoldDB" id="A0A839SPV2"/>
<dbReference type="GO" id="GO:0000287">
    <property type="term" value="F:magnesium ion binding"/>
    <property type="evidence" value="ECO:0007669"/>
    <property type="project" value="UniProtKB-UniRule"/>
</dbReference>
<evidence type="ECO:0000313" key="20">
    <source>
        <dbReference type="EMBL" id="MBB3063780.1"/>
    </source>
</evidence>
<dbReference type="Gene3D" id="2.40.50.140">
    <property type="entry name" value="Nucleic acid-binding proteins"/>
    <property type="match status" value="1"/>
</dbReference>
<evidence type="ECO:0000256" key="15">
    <source>
        <dbReference type="HAMAP-Rule" id="MF_00283"/>
    </source>
</evidence>
<evidence type="ECO:0000259" key="19">
    <source>
        <dbReference type="PROSITE" id="PS51483"/>
    </source>
</evidence>
<evidence type="ECO:0000259" key="18">
    <source>
        <dbReference type="PROSITE" id="PS51447"/>
    </source>
</evidence>
<dbReference type="HAMAP" id="MF_00283">
    <property type="entry name" value="Phe_tRNA_synth_beta1"/>
    <property type="match status" value="1"/>
</dbReference>
<dbReference type="InterPro" id="IPR041616">
    <property type="entry name" value="PheRS_beta_core"/>
</dbReference>
<evidence type="ECO:0000256" key="16">
    <source>
        <dbReference type="PROSITE-ProRule" id="PRU00209"/>
    </source>
</evidence>
<dbReference type="Gene3D" id="3.30.930.10">
    <property type="entry name" value="Bira Bifunctional Protein, Domain 2"/>
    <property type="match status" value="1"/>
</dbReference>
<evidence type="ECO:0000256" key="2">
    <source>
        <dbReference type="ARBA" id="ARBA00008653"/>
    </source>
</evidence>
<dbReference type="SMART" id="SM00896">
    <property type="entry name" value="FDX-ACB"/>
    <property type="match status" value="1"/>
</dbReference>
<feature type="binding site" evidence="15">
    <location>
        <position position="467"/>
    </location>
    <ligand>
        <name>Mg(2+)</name>
        <dbReference type="ChEBI" id="CHEBI:18420"/>
        <note>shared with alpha subunit</note>
    </ligand>
</feature>
<dbReference type="GO" id="GO:0000049">
    <property type="term" value="F:tRNA binding"/>
    <property type="evidence" value="ECO:0007669"/>
    <property type="project" value="UniProtKB-UniRule"/>
</dbReference>
<dbReference type="SUPFAM" id="SSF54991">
    <property type="entry name" value="Anticodon-binding domain of PheRS"/>
    <property type="match status" value="1"/>
</dbReference>
<evidence type="ECO:0000256" key="3">
    <source>
        <dbReference type="ARBA" id="ARBA00011209"/>
    </source>
</evidence>
<evidence type="ECO:0000256" key="7">
    <source>
        <dbReference type="ARBA" id="ARBA00022723"/>
    </source>
</evidence>
<dbReference type="Pfam" id="PF17759">
    <property type="entry name" value="tRNA_synthFbeta"/>
    <property type="match status" value="1"/>
</dbReference>
<evidence type="ECO:0000256" key="1">
    <source>
        <dbReference type="ARBA" id="ARBA00004496"/>
    </source>
</evidence>
<dbReference type="GO" id="GO:0009328">
    <property type="term" value="C:phenylalanine-tRNA ligase complex"/>
    <property type="evidence" value="ECO:0007669"/>
    <property type="project" value="TreeGrafter"/>
</dbReference>
<reference evidence="20 21" key="1">
    <citation type="submission" date="2020-08" db="EMBL/GenBank/DDBJ databases">
        <title>Genomic Encyclopedia of Type Strains, Phase III (KMG-III): the genomes of soil and plant-associated and newly described type strains.</title>
        <authorList>
            <person name="Whitman W."/>
        </authorList>
    </citation>
    <scope>NUCLEOTIDE SEQUENCE [LARGE SCALE GENOMIC DNA]</scope>
    <source>
        <strain evidence="20 21">CECT 8803</strain>
    </source>
</reference>
<dbReference type="GO" id="GO:0004826">
    <property type="term" value="F:phenylalanine-tRNA ligase activity"/>
    <property type="evidence" value="ECO:0007669"/>
    <property type="project" value="UniProtKB-UniRule"/>
</dbReference>
<dbReference type="NCBIfam" id="TIGR00472">
    <property type="entry name" value="pheT_bact"/>
    <property type="match status" value="1"/>
</dbReference>
<evidence type="ECO:0000256" key="4">
    <source>
        <dbReference type="ARBA" id="ARBA00022490"/>
    </source>
</evidence>
<dbReference type="InterPro" id="IPR012340">
    <property type="entry name" value="NA-bd_OB-fold"/>
</dbReference>
<evidence type="ECO:0000256" key="10">
    <source>
        <dbReference type="ARBA" id="ARBA00022842"/>
    </source>
</evidence>
<feature type="binding site" evidence="15">
    <location>
        <position position="457"/>
    </location>
    <ligand>
        <name>Mg(2+)</name>
        <dbReference type="ChEBI" id="CHEBI:18420"/>
        <note>shared with alpha subunit</note>
    </ligand>
</feature>
<accession>A0A839SPV2</accession>
<dbReference type="InterPro" id="IPR045060">
    <property type="entry name" value="Phe-tRNA-ligase_IIc_bsu"/>
</dbReference>
<comment type="similarity">
    <text evidence="2 15">Belongs to the phenylalanyl-tRNA synthetase beta subunit family. Type 1 subfamily.</text>
</comment>
<keyword evidence="21" id="KW-1185">Reference proteome</keyword>
<dbReference type="FunFam" id="3.30.70.380:FF:000001">
    <property type="entry name" value="Phenylalanine--tRNA ligase beta subunit"/>
    <property type="match status" value="1"/>
</dbReference>
<keyword evidence="4 15" id="KW-0963">Cytoplasm</keyword>
<feature type="domain" description="B5" evidence="19">
    <location>
        <begin position="404"/>
        <end position="479"/>
    </location>
</feature>
<sequence>MKFTLSWLKDHLDTDATLEDIVKTLSMVGLEVEGVEDRSAELAPFTVARVKEAKPHPDADRLRVCIVETIQGEVQVVCGAPNARTGMIGVFAPAGTHVPGTGVDLKKGVIRGVESNGMLVSEREMGLSDEHSGIIELPENAPFGAPFAKVMGLDDPVIDIAITPNRGDCLGVRGVARDLAAAGLGTLKPLQAASIGGSFESPIKWRRDLPAEAEDACPYVAGRSFRGVKNGSSPAWMQRRLKAIGLRPISALVDITNYVTFDLGRPLHVFDAGKLKGDLTMRLARGDEEILALDERSYRPDSETVVIADETGGTLEGIGGIMGGEASGCTLETSEVFLEVALFDPVRVATSGRRLGILSDARYRFERGLDPQSADWGVQVATKWILELCGGEASHPVSAGAIPDVSRNISLRPERLSTLGGLDLPKAEQARILGDLGFEVSDDGATLMAAVPSWRPDIEGEACLVEEVLRIHGFDAIPVVSLARDTDLPKPALDLLDRRTSLARTALAWRGLNETVTFSFMPSKLAKLFRPVPDSLMLVNPISSDLDAMRPTLIGNLVEAAARNSDRGLTDVALFEIGGAYQGDSPEDQQEVAAGLRSGQAVGRHWNMTSRTLDAFDAKGDALAALEACGAPTENLQVTADAPGWYHPGRSGSLRLGPKVLAVFGEVHPRILKAVGLRGPAVAFEVYLQEIPVPKKSTNLRPALEASAFQPVRRDFAFVVDADITAEKLLRAARGADRALITEVKLFDHYVGKGVPDGSKSLAIEVTLQPRDKTLTDAEIEAVSAKIIAQVGKATGGTLRG</sequence>
<dbReference type="InterPro" id="IPR005121">
    <property type="entry name" value="Fdx_antiC-bd"/>
</dbReference>
<evidence type="ECO:0000256" key="13">
    <source>
        <dbReference type="ARBA" id="ARBA00023146"/>
    </source>
</evidence>
<dbReference type="CDD" id="cd02796">
    <property type="entry name" value="tRNA_bind_bactPheRS"/>
    <property type="match status" value="1"/>
</dbReference>
<dbReference type="PANTHER" id="PTHR10947:SF0">
    <property type="entry name" value="PHENYLALANINE--TRNA LIGASE BETA SUBUNIT"/>
    <property type="match status" value="1"/>
</dbReference>
<dbReference type="CDD" id="cd00769">
    <property type="entry name" value="PheRS_beta_core"/>
    <property type="match status" value="1"/>
</dbReference>
<keyword evidence="10 15" id="KW-0460">Magnesium</keyword>
<dbReference type="Gene3D" id="3.30.56.10">
    <property type="match status" value="2"/>
</dbReference>
<evidence type="ECO:0000256" key="6">
    <source>
        <dbReference type="ARBA" id="ARBA00022598"/>
    </source>
</evidence>
<dbReference type="RefSeq" id="WP_183414599.1">
    <property type="nucleotide sequence ID" value="NZ_JACHXA010000001.1"/>
</dbReference>
<feature type="domain" description="TRNA-binding" evidence="17">
    <location>
        <begin position="39"/>
        <end position="148"/>
    </location>
</feature>
<dbReference type="SUPFAM" id="SSF56037">
    <property type="entry name" value="PheT/TilS domain"/>
    <property type="match status" value="1"/>
</dbReference>
<dbReference type="Gene3D" id="3.50.40.10">
    <property type="entry name" value="Phenylalanyl-trna Synthetase, Chain B, domain 3"/>
    <property type="match status" value="1"/>
</dbReference>
<evidence type="ECO:0000256" key="8">
    <source>
        <dbReference type="ARBA" id="ARBA00022741"/>
    </source>
</evidence>
<comment type="subunit">
    <text evidence="3 15">Tetramer of two alpha and two beta subunits.</text>
</comment>
<name>A0A839SPV2_9PROT</name>
<keyword evidence="9 15" id="KW-0067">ATP-binding</keyword>
<feature type="domain" description="FDX-ACB" evidence="18">
    <location>
        <begin position="707"/>
        <end position="800"/>
    </location>
</feature>
<evidence type="ECO:0000256" key="9">
    <source>
        <dbReference type="ARBA" id="ARBA00022840"/>
    </source>
</evidence>
<evidence type="ECO:0000259" key="17">
    <source>
        <dbReference type="PROSITE" id="PS50886"/>
    </source>
</evidence>
<feature type="binding site" evidence="15">
    <location>
        <position position="466"/>
    </location>
    <ligand>
        <name>Mg(2+)</name>
        <dbReference type="ChEBI" id="CHEBI:18420"/>
        <note>shared with alpha subunit</note>
    </ligand>
</feature>
<dbReference type="EMBL" id="JACHXA010000001">
    <property type="protein sequence ID" value="MBB3063780.1"/>
    <property type="molecule type" value="Genomic_DNA"/>
</dbReference>
<dbReference type="InterPro" id="IPR020825">
    <property type="entry name" value="Phe-tRNA_synthase-like_B3/B4"/>
</dbReference>
<dbReference type="NCBIfam" id="NF045760">
    <property type="entry name" value="YtpR"/>
    <property type="match status" value="1"/>
</dbReference>
<dbReference type="EC" id="6.1.1.20" evidence="15"/>
<dbReference type="SMART" id="SM00873">
    <property type="entry name" value="B3_4"/>
    <property type="match status" value="1"/>
</dbReference>
<keyword evidence="5 16" id="KW-0820">tRNA-binding</keyword>
<dbReference type="InterPro" id="IPR004532">
    <property type="entry name" value="Phe-tRNA-ligase_IIc_bsu_bact"/>
</dbReference>
<dbReference type="InterPro" id="IPR002547">
    <property type="entry name" value="tRNA-bd_dom"/>
</dbReference>
<keyword evidence="12 15" id="KW-0648">Protein biosynthesis</keyword>
<dbReference type="SUPFAM" id="SSF50249">
    <property type="entry name" value="Nucleic acid-binding proteins"/>
    <property type="match status" value="1"/>
</dbReference>
<evidence type="ECO:0000256" key="11">
    <source>
        <dbReference type="ARBA" id="ARBA00022884"/>
    </source>
</evidence>
<dbReference type="InterPro" id="IPR009061">
    <property type="entry name" value="DNA-bd_dom_put_sf"/>
</dbReference>
<keyword evidence="7 15" id="KW-0479">Metal-binding</keyword>
<dbReference type="SUPFAM" id="SSF55681">
    <property type="entry name" value="Class II aaRS and biotin synthetases"/>
    <property type="match status" value="1"/>
</dbReference>
<evidence type="ECO:0000256" key="14">
    <source>
        <dbReference type="ARBA" id="ARBA00049255"/>
    </source>
</evidence>
<comment type="catalytic activity">
    <reaction evidence="14 15">
        <text>tRNA(Phe) + L-phenylalanine + ATP = L-phenylalanyl-tRNA(Phe) + AMP + diphosphate + H(+)</text>
        <dbReference type="Rhea" id="RHEA:19413"/>
        <dbReference type="Rhea" id="RHEA-COMP:9668"/>
        <dbReference type="Rhea" id="RHEA-COMP:9699"/>
        <dbReference type="ChEBI" id="CHEBI:15378"/>
        <dbReference type="ChEBI" id="CHEBI:30616"/>
        <dbReference type="ChEBI" id="CHEBI:33019"/>
        <dbReference type="ChEBI" id="CHEBI:58095"/>
        <dbReference type="ChEBI" id="CHEBI:78442"/>
        <dbReference type="ChEBI" id="CHEBI:78531"/>
        <dbReference type="ChEBI" id="CHEBI:456215"/>
        <dbReference type="EC" id="6.1.1.20"/>
    </reaction>
</comment>
<dbReference type="InterPro" id="IPR005146">
    <property type="entry name" value="B3/B4_tRNA-bd"/>
</dbReference>
<dbReference type="InterPro" id="IPR033714">
    <property type="entry name" value="tRNA_bind_bactPheRS"/>
</dbReference>
<evidence type="ECO:0000256" key="12">
    <source>
        <dbReference type="ARBA" id="ARBA00022917"/>
    </source>
</evidence>
<dbReference type="SMART" id="SM00874">
    <property type="entry name" value="B5"/>
    <property type="match status" value="1"/>
</dbReference>
<dbReference type="PROSITE" id="PS50886">
    <property type="entry name" value="TRBD"/>
    <property type="match status" value="1"/>
</dbReference>